<keyword evidence="4 11" id="KW-0812">Transmembrane</keyword>
<dbReference type="NCBIfam" id="TIGR01494">
    <property type="entry name" value="ATPase_P-type"/>
    <property type="match status" value="1"/>
</dbReference>
<dbReference type="Proteomes" id="UP000663825">
    <property type="component" value="Unassembled WGS sequence"/>
</dbReference>
<feature type="transmembrane region" description="Helical" evidence="11">
    <location>
        <begin position="204"/>
        <end position="224"/>
    </location>
</feature>
<keyword evidence="10 11" id="KW-0472">Membrane</keyword>
<dbReference type="Gene3D" id="1.20.1110.10">
    <property type="entry name" value="Calcium-transporting ATPase, transmembrane domain"/>
    <property type="match status" value="1"/>
</dbReference>
<dbReference type="GO" id="GO:0016020">
    <property type="term" value="C:membrane"/>
    <property type="evidence" value="ECO:0007669"/>
    <property type="project" value="UniProtKB-SubCell"/>
</dbReference>
<evidence type="ECO:0000256" key="5">
    <source>
        <dbReference type="ARBA" id="ARBA00022723"/>
    </source>
</evidence>
<dbReference type="EMBL" id="CAJNYU010001471">
    <property type="protein sequence ID" value="CAF3441713.1"/>
    <property type="molecule type" value="Genomic_DNA"/>
</dbReference>
<dbReference type="InterPro" id="IPR001757">
    <property type="entry name" value="P_typ_ATPase"/>
</dbReference>
<dbReference type="PRINTS" id="PR00119">
    <property type="entry name" value="CATATPASE"/>
</dbReference>
<dbReference type="Proteomes" id="UP000663872">
    <property type="component" value="Unassembled WGS sequence"/>
</dbReference>
<dbReference type="GO" id="GO:0046872">
    <property type="term" value="F:metal ion binding"/>
    <property type="evidence" value="ECO:0007669"/>
    <property type="project" value="UniProtKB-KW"/>
</dbReference>
<organism evidence="14 16">
    <name type="scientific">Rotaria socialis</name>
    <dbReference type="NCBI Taxonomy" id="392032"/>
    <lineage>
        <taxon>Eukaryota</taxon>
        <taxon>Metazoa</taxon>
        <taxon>Spiralia</taxon>
        <taxon>Gnathifera</taxon>
        <taxon>Rotifera</taxon>
        <taxon>Eurotatoria</taxon>
        <taxon>Bdelloidea</taxon>
        <taxon>Philodinida</taxon>
        <taxon>Philodinidae</taxon>
        <taxon>Rotaria</taxon>
    </lineage>
</organism>
<dbReference type="SUPFAM" id="SSF56784">
    <property type="entry name" value="HAD-like"/>
    <property type="match status" value="1"/>
</dbReference>
<gene>
    <name evidence="14" type="ORF">FME351_LOCUS12714</name>
    <name evidence="13" type="ORF">GRG538_LOCUS3983</name>
    <name evidence="15" type="ORF">LUA448_LOCUS32235</name>
    <name evidence="12" type="ORF">TIS948_LOCUS3653</name>
</gene>
<dbReference type="EMBL" id="CAJNYT010000145">
    <property type="protein sequence ID" value="CAF3334291.1"/>
    <property type="molecule type" value="Genomic_DNA"/>
</dbReference>
<comment type="similarity">
    <text evidence="2">Belongs to the cation transport ATPase (P-type) (TC 3.A.3) family. Type IIIA subfamily.</text>
</comment>
<evidence type="ECO:0000256" key="11">
    <source>
        <dbReference type="SAM" id="Phobius"/>
    </source>
</evidence>
<evidence type="ECO:0000256" key="7">
    <source>
        <dbReference type="ARBA" id="ARBA00022840"/>
    </source>
</evidence>
<name>A0A818D5Z6_9BILA</name>
<evidence type="ECO:0000256" key="4">
    <source>
        <dbReference type="ARBA" id="ARBA00022692"/>
    </source>
</evidence>
<dbReference type="InterPro" id="IPR023214">
    <property type="entry name" value="HAD_sf"/>
</dbReference>
<dbReference type="PANTHER" id="PTHR42861">
    <property type="entry name" value="CALCIUM-TRANSPORTING ATPASE"/>
    <property type="match status" value="1"/>
</dbReference>
<keyword evidence="3" id="KW-0597">Phosphoprotein</keyword>
<proteinExistence type="inferred from homology"/>
<evidence type="ECO:0000313" key="13">
    <source>
        <dbReference type="EMBL" id="CAF3334291.1"/>
    </source>
</evidence>
<dbReference type="InterPro" id="IPR023298">
    <property type="entry name" value="ATPase_P-typ_TM_dom_sf"/>
</dbReference>
<feature type="transmembrane region" description="Helical" evidence="11">
    <location>
        <begin position="139"/>
        <end position="161"/>
    </location>
</feature>
<evidence type="ECO:0000256" key="1">
    <source>
        <dbReference type="ARBA" id="ARBA00004141"/>
    </source>
</evidence>
<keyword evidence="7" id="KW-0067">ATP-binding</keyword>
<evidence type="ECO:0000313" key="16">
    <source>
        <dbReference type="Proteomes" id="UP000663869"/>
    </source>
</evidence>
<dbReference type="OrthoDB" id="2929958at2759"/>
<reference evidence="14" key="1">
    <citation type="submission" date="2021-02" db="EMBL/GenBank/DDBJ databases">
        <authorList>
            <person name="Nowell W R."/>
        </authorList>
    </citation>
    <scope>NUCLEOTIDE SEQUENCE</scope>
</reference>
<evidence type="ECO:0000256" key="6">
    <source>
        <dbReference type="ARBA" id="ARBA00022741"/>
    </source>
</evidence>
<dbReference type="EMBL" id="CAJNXB010000323">
    <property type="protein sequence ID" value="CAF3043676.1"/>
    <property type="molecule type" value="Genomic_DNA"/>
</dbReference>
<dbReference type="Gene3D" id="3.40.50.1000">
    <property type="entry name" value="HAD superfamily/HAD-like"/>
    <property type="match status" value="1"/>
</dbReference>
<dbReference type="Proteomes" id="UP000663869">
    <property type="component" value="Unassembled WGS sequence"/>
</dbReference>
<dbReference type="AlphaFoldDB" id="A0A818D5Z6"/>
<evidence type="ECO:0000256" key="3">
    <source>
        <dbReference type="ARBA" id="ARBA00022553"/>
    </source>
</evidence>
<comment type="subcellular location">
    <subcellularLocation>
        <location evidence="1">Membrane</location>
        <topology evidence="1">Multi-pass membrane protein</topology>
    </subcellularLocation>
</comment>
<dbReference type="SUPFAM" id="SSF81665">
    <property type="entry name" value="Calcium ATPase, transmembrane domain M"/>
    <property type="match status" value="1"/>
</dbReference>
<evidence type="ECO:0000256" key="8">
    <source>
        <dbReference type="ARBA" id="ARBA00022842"/>
    </source>
</evidence>
<feature type="transmembrane region" description="Helical" evidence="11">
    <location>
        <begin position="284"/>
        <end position="305"/>
    </location>
</feature>
<evidence type="ECO:0000256" key="10">
    <source>
        <dbReference type="ARBA" id="ARBA00023136"/>
    </source>
</evidence>
<dbReference type="PRINTS" id="PR00120">
    <property type="entry name" value="HATPASE"/>
</dbReference>
<comment type="caution">
    <text evidence="14">The sequence shown here is derived from an EMBL/GenBank/DDBJ whole genome shotgun (WGS) entry which is preliminary data.</text>
</comment>
<feature type="transmembrane region" description="Helical" evidence="11">
    <location>
        <begin position="317"/>
        <end position="337"/>
    </location>
</feature>
<keyword evidence="9 11" id="KW-1133">Transmembrane helix</keyword>
<evidence type="ECO:0000313" key="12">
    <source>
        <dbReference type="EMBL" id="CAF3043676.1"/>
    </source>
</evidence>
<dbReference type="FunFam" id="3.40.50.1000:FF:000211">
    <property type="entry name" value="Plasma membrane ATPase"/>
    <property type="match status" value="1"/>
</dbReference>
<sequence>MITGDQLEIAKETGRRLGMGDTMYIYADIIKQAEARGSNSEEYNVNDVVILADGFASVFPEHKYDIVKRLQEMDHMVAMTGDGVNDAPALAKANVGVAVADACDAARSASAIVLIEPGLSVIIDAILGSRQIFARMTSYSIYTCSITIRIILSFSLLIFIYQYDFPPFMLLILAIFNDGTMMTIADDRVQPSLEPSKWRLKRIFISAIVYGIYLTASTIVFFIITTQTNFLENTFGISPIEPTGGDTPESSRSHSIIYLQVSIISQALIFTTRSQSFFFTERPTMLLIIAFIVAQTASTLIAVYADWGFTNIIGCGWSLAAIVWVYDIIWFIPLDFVKFGLQMAFARSLGGAKPFNDGCDNFFSNICKRSAVAPEHTVTIRRASHHRSSRPSLNDGEDISTRLSSRLQHKSVIAKIDELAELGASYYTPHTDILSGLKRKAKISRSSSH</sequence>
<keyword evidence="6" id="KW-0547">Nucleotide-binding</keyword>
<protein>
    <submittedName>
        <fullName evidence="14">Uncharacterized protein</fullName>
    </submittedName>
</protein>
<evidence type="ECO:0000256" key="9">
    <source>
        <dbReference type="ARBA" id="ARBA00022989"/>
    </source>
</evidence>
<dbReference type="EMBL" id="CAJNYD010004812">
    <property type="protein sequence ID" value="CAF3637078.1"/>
    <property type="molecule type" value="Genomic_DNA"/>
</dbReference>
<dbReference type="GO" id="GO:0016887">
    <property type="term" value="F:ATP hydrolysis activity"/>
    <property type="evidence" value="ECO:0007669"/>
    <property type="project" value="InterPro"/>
</dbReference>
<dbReference type="Proteomes" id="UP000663833">
    <property type="component" value="Unassembled WGS sequence"/>
</dbReference>
<dbReference type="GO" id="GO:0005524">
    <property type="term" value="F:ATP binding"/>
    <property type="evidence" value="ECO:0007669"/>
    <property type="project" value="UniProtKB-KW"/>
</dbReference>
<keyword evidence="8" id="KW-0460">Magnesium</keyword>
<accession>A0A818D5Z6</accession>
<dbReference type="InterPro" id="IPR036412">
    <property type="entry name" value="HAD-like_sf"/>
</dbReference>
<evidence type="ECO:0000313" key="15">
    <source>
        <dbReference type="EMBL" id="CAF3637078.1"/>
    </source>
</evidence>
<keyword evidence="5" id="KW-0479">Metal-binding</keyword>
<evidence type="ECO:0000256" key="2">
    <source>
        <dbReference type="ARBA" id="ARBA00008804"/>
    </source>
</evidence>
<evidence type="ECO:0000313" key="14">
    <source>
        <dbReference type="EMBL" id="CAF3441713.1"/>
    </source>
</evidence>
<feature type="transmembrane region" description="Helical" evidence="11">
    <location>
        <begin position="167"/>
        <end position="184"/>
    </location>
</feature>